<feature type="compositionally biased region" description="Acidic residues" evidence="1">
    <location>
        <begin position="434"/>
        <end position="445"/>
    </location>
</feature>
<dbReference type="Gramene" id="GBG92737">
    <property type="protein sequence ID" value="GBG92737"/>
    <property type="gene ID" value="CBR_g56899"/>
</dbReference>
<feature type="region of interest" description="Disordered" evidence="1">
    <location>
        <begin position="420"/>
        <end position="445"/>
    </location>
</feature>
<dbReference type="Proteomes" id="UP000265515">
    <property type="component" value="Unassembled WGS sequence"/>
</dbReference>
<dbReference type="STRING" id="69332.A0A388MDV3"/>
<gene>
    <name evidence="2" type="ORF">CBR_g56899</name>
</gene>
<feature type="region of interest" description="Disordered" evidence="1">
    <location>
        <begin position="1"/>
        <end position="194"/>
    </location>
</feature>
<name>A0A388MDV3_CHABU</name>
<keyword evidence="3" id="KW-1185">Reference proteome</keyword>
<evidence type="ECO:0000313" key="2">
    <source>
        <dbReference type="EMBL" id="GBG92737.1"/>
    </source>
</evidence>
<proteinExistence type="predicted"/>
<feature type="compositionally biased region" description="Basic residues" evidence="1">
    <location>
        <begin position="24"/>
        <end position="34"/>
    </location>
</feature>
<dbReference type="EMBL" id="BFEA01001125">
    <property type="protein sequence ID" value="GBG92737.1"/>
    <property type="molecule type" value="Genomic_DNA"/>
</dbReference>
<feature type="compositionally biased region" description="Basic and acidic residues" evidence="1">
    <location>
        <begin position="221"/>
        <end position="236"/>
    </location>
</feature>
<feature type="compositionally biased region" description="Polar residues" evidence="1">
    <location>
        <begin position="81"/>
        <end position="90"/>
    </location>
</feature>
<evidence type="ECO:0000256" key="1">
    <source>
        <dbReference type="SAM" id="MobiDB-lite"/>
    </source>
</evidence>
<sequence>MSARGGARGKKREKIPEDTQGRERGRRHVPKAKRLRSEEASASLPLQRGRSWAATNEEEDDDVFTTEEEAAKDNVLAPRGSSLQRSSDQSGARRLLTPPPEAQQVRADNTPKAKEVVVDVGGEDDEPLESRRQRTVTQGSTTTTVRICAATEERPPQGGLPLTLSQPRPRNAVAEGGSMEHEGGEGAQQEARVASGGAIAGATAGSSGNVAAVARAREEVPVVEREATHGDNKGEKEDEDPLLSRVRKGGMARDLADRARLWVDDKAFWTTGEGRRLREHRGQAGGGRHGGAPGADRYMHRACISRRVVDAGFISHDRLSRIADCFRLLLAACMWLMRMAGDDPRSHYEAFYFAKLVAKPTLVSSMHRAFDHRRSVIRATNTVTERLGKANATFGDYPKYIPDWASCDIVFGHDATITGPEDAKRRDWLGSGPLEDDDDDDKEDT</sequence>
<feature type="region of interest" description="Disordered" evidence="1">
    <location>
        <begin position="221"/>
        <end position="241"/>
    </location>
</feature>
<feature type="compositionally biased region" description="Low complexity" evidence="1">
    <location>
        <begin position="135"/>
        <end position="146"/>
    </location>
</feature>
<reference evidence="2 3" key="1">
    <citation type="journal article" date="2018" name="Cell">
        <title>The Chara Genome: Secondary Complexity and Implications for Plant Terrestrialization.</title>
        <authorList>
            <person name="Nishiyama T."/>
            <person name="Sakayama H."/>
            <person name="Vries J.D."/>
            <person name="Buschmann H."/>
            <person name="Saint-Marcoux D."/>
            <person name="Ullrich K.K."/>
            <person name="Haas F.B."/>
            <person name="Vanderstraeten L."/>
            <person name="Becker D."/>
            <person name="Lang D."/>
            <person name="Vosolsobe S."/>
            <person name="Rombauts S."/>
            <person name="Wilhelmsson P.K.I."/>
            <person name="Janitza P."/>
            <person name="Kern R."/>
            <person name="Heyl A."/>
            <person name="Rumpler F."/>
            <person name="Villalobos L.I.A.C."/>
            <person name="Clay J.M."/>
            <person name="Skokan R."/>
            <person name="Toyoda A."/>
            <person name="Suzuki Y."/>
            <person name="Kagoshima H."/>
            <person name="Schijlen E."/>
            <person name="Tajeshwar N."/>
            <person name="Catarino B."/>
            <person name="Hetherington A.J."/>
            <person name="Saltykova A."/>
            <person name="Bonnot C."/>
            <person name="Breuninger H."/>
            <person name="Symeonidi A."/>
            <person name="Radhakrishnan G.V."/>
            <person name="Van Nieuwerburgh F."/>
            <person name="Deforce D."/>
            <person name="Chang C."/>
            <person name="Karol K.G."/>
            <person name="Hedrich R."/>
            <person name="Ulvskov P."/>
            <person name="Glockner G."/>
            <person name="Delwiche C.F."/>
            <person name="Petrasek J."/>
            <person name="Van de Peer Y."/>
            <person name="Friml J."/>
            <person name="Beilby M."/>
            <person name="Dolan L."/>
            <person name="Kohara Y."/>
            <person name="Sugano S."/>
            <person name="Fujiyama A."/>
            <person name="Delaux P.-M."/>
            <person name="Quint M."/>
            <person name="TheiBen G."/>
            <person name="Hagemann M."/>
            <person name="Harholt J."/>
            <person name="Dunand C."/>
            <person name="Zachgo S."/>
            <person name="Langdale J."/>
            <person name="Maumus F."/>
            <person name="Straeten D.V.D."/>
            <person name="Gould S.B."/>
            <person name="Rensing S.A."/>
        </authorList>
    </citation>
    <scope>NUCLEOTIDE SEQUENCE [LARGE SCALE GENOMIC DNA]</scope>
    <source>
        <strain evidence="2 3">S276</strain>
    </source>
</reference>
<dbReference type="AlphaFoldDB" id="A0A388MDV3"/>
<protein>
    <submittedName>
        <fullName evidence="2">Uncharacterized protein</fullName>
    </submittedName>
</protein>
<organism evidence="2 3">
    <name type="scientific">Chara braunii</name>
    <name type="common">Braun's stonewort</name>
    <dbReference type="NCBI Taxonomy" id="69332"/>
    <lineage>
        <taxon>Eukaryota</taxon>
        <taxon>Viridiplantae</taxon>
        <taxon>Streptophyta</taxon>
        <taxon>Charophyceae</taxon>
        <taxon>Charales</taxon>
        <taxon>Characeae</taxon>
        <taxon>Chara</taxon>
    </lineage>
</organism>
<accession>A0A388MDV3</accession>
<feature type="compositionally biased region" description="Acidic residues" evidence="1">
    <location>
        <begin position="56"/>
        <end position="70"/>
    </location>
</feature>
<evidence type="ECO:0000313" key="3">
    <source>
        <dbReference type="Proteomes" id="UP000265515"/>
    </source>
</evidence>
<comment type="caution">
    <text evidence="2">The sequence shown here is derived from an EMBL/GenBank/DDBJ whole genome shotgun (WGS) entry which is preliminary data.</text>
</comment>
<feature type="compositionally biased region" description="Basic and acidic residues" evidence="1">
    <location>
        <begin position="14"/>
        <end position="23"/>
    </location>
</feature>